<evidence type="ECO:0000313" key="9">
    <source>
        <dbReference type="EMBL" id="AYV76475.1"/>
    </source>
</evidence>
<keyword evidence="3 9" id="KW-0808">Transferase</keyword>
<dbReference type="CDD" id="cd04301">
    <property type="entry name" value="NAT_SF"/>
    <property type="match status" value="1"/>
</dbReference>
<dbReference type="EMBL" id="MK071985">
    <property type="protein sequence ID" value="AYV76475.1"/>
    <property type="molecule type" value="Genomic_DNA"/>
</dbReference>
<feature type="domain" description="Glycylpeptide N-tetradecanoyltransferase N-terminal" evidence="7">
    <location>
        <begin position="67"/>
        <end position="225"/>
    </location>
</feature>
<dbReference type="PANTHER" id="PTHR11377:SF5">
    <property type="entry name" value="GLYCYLPEPTIDE N-TETRADECANOYLTRANSFERASE"/>
    <property type="match status" value="1"/>
</dbReference>
<evidence type="ECO:0000259" key="7">
    <source>
        <dbReference type="Pfam" id="PF01233"/>
    </source>
</evidence>
<protein>
    <recommendedName>
        <fullName evidence="2">glycylpeptide N-tetradecanoyltransferase</fullName>
        <ecNumber evidence="2">2.3.1.97</ecNumber>
    </recommendedName>
    <alternativeName>
        <fullName evidence="5">Myristoyl-CoA:protein N-myristoyltransferase</fullName>
    </alternativeName>
</protein>
<keyword evidence="4" id="KW-0012">Acyltransferase</keyword>
<dbReference type="Gene3D" id="3.40.630.170">
    <property type="match status" value="1"/>
</dbReference>
<evidence type="ECO:0000256" key="4">
    <source>
        <dbReference type="ARBA" id="ARBA00023315"/>
    </source>
</evidence>
<dbReference type="InterPro" id="IPR016181">
    <property type="entry name" value="Acyl_CoA_acyltransferase"/>
</dbReference>
<evidence type="ECO:0000256" key="3">
    <source>
        <dbReference type="ARBA" id="ARBA00022679"/>
    </source>
</evidence>
<dbReference type="InterPro" id="IPR022676">
    <property type="entry name" value="NMT_N"/>
</dbReference>
<accession>A0A3G4ZNM7</accession>
<organism evidence="9">
    <name type="scientific">Terrestrivirus sp</name>
    <dbReference type="NCBI Taxonomy" id="2487775"/>
    <lineage>
        <taxon>Viruses</taxon>
        <taxon>Varidnaviria</taxon>
        <taxon>Bamfordvirae</taxon>
        <taxon>Nucleocytoviricota</taxon>
        <taxon>Megaviricetes</taxon>
        <taxon>Imitervirales</taxon>
        <taxon>Mimiviridae</taxon>
        <taxon>Klosneuvirinae</taxon>
    </lineage>
</organism>
<gene>
    <name evidence="9" type="ORF">Terrestrivirus7_28</name>
</gene>
<dbReference type="Pfam" id="PF02799">
    <property type="entry name" value="NMT_C"/>
    <property type="match status" value="1"/>
</dbReference>
<dbReference type="SUPFAM" id="SSF55729">
    <property type="entry name" value="Acyl-CoA N-acyltransferases (Nat)"/>
    <property type="match status" value="2"/>
</dbReference>
<sequence>MADYSFSRIQDYIAKVKNNEDVTDFLLKHPKTKEDAIKWDYKYWKTQPVTQIGKVAPLPKIINKEILNKHKEEVKMLEPYTWKNFDLNNDADMEEVVKFINKYNVSDENSKFKYVYTKENIKYMLSHKQNRGYIFGMTATSNKDETSSDKNSTITGGIVCFTIKKLQLFDLVKDVGSVKYIGIHPKLRDKGLAKILMNETIRRLTAMNIEMGDFRTNLYIPTPVCKVEYYYRPINYKKMYELGYVKLENVKELKRAIDEYKVDHIVKSKGVKLSSQPIEKMKQAYDILCDYQDKYNIYEKYTLEEFIHTFMNNKSISSYVILNEDGDVQDFYSYTKYGMKSLEKNDSTDSIRVAKIHTYTSTEITPLSIFKSAIIDASNESIDLFTSTDVMENLEVLYDNFNKFVKGETFVHYNFYNWECPELSPEQVCYQ</sequence>
<dbReference type="InterPro" id="IPR000903">
    <property type="entry name" value="NMT"/>
</dbReference>
<dbReference type="EC" id="2.3.1.97" evidence="2"/>
<comment type="similarity">
    <text evidence="1 6">Belongs to the NMT family.</text>
</comment>
<feature type="domain" description="Glycylpeptide N-tetradecanoyltransferase C-terminal" evidence="8">
    <location>
        <begin position="241"/>
        <end position="423"/>
    </location>
</feature>
<dbReference type="InterPro" id="IPR022677">
    <property type="entry name" value="NMT_C"/>
</dbReference>
<evidence type="ECO:0000256" key="2">
    <source>
        <dbReference type="ARBA" id="ARBA00012923"/>
    </source>
</evidence>
<evidence type="ECO:0000256" key="6">
    <source>
        <dbReference type="RuleBase" id="RU004178"/>
    </source>
</evidence>
<reference evidence="9" key="1">
    <citation type="submission" date="2018-10" db="EMBL/GenBank/DDBJ databases">
        <title>Hidden diversity of soil giant viruses.</title>
        <authorList>
            <person name="Schulz F."/>
            <person name="Alteio L."/>
            <person name="Goudeau D."/>
            <person name="Ryan E.M."/>
            <person name="Malmstrom R.R."/>
            <person name="Blanchard J."/>
            <person name="Woyke T."/>
        </authorList>
    </citation>
    <scope>NUCLEOTIDE SEQUENCE</scope>
    <source>
        <strain evidence="9">TEV1</strain>
    </source>
</reference>
<dbReference type="Pfam" id="PF01233">
    <property type="entry name" value="NMT"/>
    <property type="match status" value="1"/>
</dbReference>
<evidence type="ECO:0000259" key="8">
    <source>
        <dbReference type="Pfam" id="PF02799"/>
    </source>
</evidence>
<evidence type="ECO:0000256" key="1">
    <source>
        <dbReference type="ARBA" id="ARBA00009469"/>
    </source>
</evidence>
<dbReference type="GO" id="GO:0004379">
    <property type="term" value="F:glycylpeptide N-tetradecanoyltransferase activity"/>
    <property type="evidence" value="ECO:0007669"/>
    <property type="project" value="UniProtKB-EC"/>
</dbReference>
<name>A0A3G4ZNM7_9VIRU</name>
<evidence type="ECO:0000256" key="5">
    <source>
        <dbReference type="ARBA" id="ARBA00031242"/>
    </source>
</evidence>
<dbReference type="PANTHER" id="PTHR11377">
    <property type="entry name" value="N-MYRISTOYL TRANSFERASE"/>
    <property type="match status" value="1"/>
</dbReference>
<proteinExistence type="inferred from homology"/>